<dbReference type="GO" id="GO:0005096">
    <property type="term" value="F:GTPase activator activity"/>
    <property type="evidence" value="ECO:0007669"/>
    <property type="project" value="UniProtKB-KW"/>
</dbReference>
<evidence type="ECO:0000313" key="7">
    <source>
        <dbReference type="Proteomes" id="UP000005203"/>
    </source>
</evidence>
<dbReference type="InterPro" id="IPR000195">
    <property type="entry name" value="Rab-GAP-TBC_dom"/>
</dbReference>
<protein>
    <submittedName>
        <fullName evidence="8">TBC1 domain family member 22B isoform X2</fullName>
    </submittedName>
</protein>
<dbReference type="FunFam" id="1.10.8.270:FF:000004">
    <property type="entry name" value="TBC1 domain family, member 22B"/>
    <property type="match status" value="1"/>
</dbReference>
<dbReference type="InterPro" id="IPR035969">
    <property type="entry name" value="Rab-GAP_TBC_sf"/>
</dbReference>
<dbReference type="OrthoDB" id="26371at2759"/>
<evidence type="ECO:0000256" key="4">
    <source>
        <dbReference type="SAM" id="MobiDB-lite"/>
    </source>
</evidence>
<name>A0A7M7IMB4_APIME</name>
<dbReference type="AlphaFoldDB" id="A0A7M7IMB4"/>
<dbReference type="PANTHER" id="PTHR22957">
    <property type="entry name" value="TBC1 DOMAIN FAMILY MEMBER GTPASE-ACTIVATING PROTEIN"/>
    <property type="match status" value="1"/>
</dbReference>
<evidence type="ECO:0000313" key="6">
    <source>
        <dbReference type="EnsemblMetazoa" id="XP_016773555"/>
    </source>
</evidence>
<feature type="domain" description="Rab-GAP TBC" evidence="5">
    <location>
        <begin position="243"/>
        <end position="443"/>
    </location>
</feature>
<reference evidence="6" key="1">
    <citation type="submission" date="2021-01" db="UniProtKB">
        <authorList>
            <consortium name="EnsemblMetazoa"/>
        </authorList>
    </citation>
    <scope>IDENTIFICATION</scope>
    <source>
        <strain evidence="6">DH4</strain>
    </source>
</reference>
<dbReference type="FunFam" id="1.10.472.80:FF:000001">
    <property type="entry name" value="TBC1 domain family member 22B"/>
    <property type="match status" value="1"/>
</dbReference>
<evidence type="ECO:0000259" key="5">
    <source>
        <dbReference type="PROSITE" id="PS50086"/>
    </source>
</evidence>
<evidence type="ECO:0000256" key="2">
    <source>
        <dbReference type="ARBA" id="ARBA00022553"/>
    </source>
</evidence>
<dbReference type="Pfam" id="PF00566">
    <property type="entry name" value="RabGAP-TBC"/>
    <property type="match status" value="1"/>
</dbReference>
<dbReference type="Gene3D" id="1.10.10.750">
    <property type="entry name" value="Ypt/Rab-GAP domain of gyp1p, domain 1"/>
    <property type="match status" value="1"/>
</dbReference>
<dbReference type="GO" id="GO:0071889">
    <property type="term" value="F:14-3-3 protein binding"/>
    <property type="evidence" value="ECO:0007669"/>
    <property type="project" value="UniProtKB-ARBA"/>
</dbReference>
<proteinExistence type="predicted"/>
<gene>
    <name evidence="6" type="primary">410792</name>
    <name evidence="8" type="synonym">LOC410792</name>
</gene>
<evidence type="ECO:0000256" key="1">
    <source>
        <dbReference type="ARBA" id="ARBA00022468"/>
    </source>
</evidence>
<feature type="compositionally biased region" description="Polar residues" evidence="4">
    <location>
        <begin position="1"/>
        <end position="19"/>
    </location>
</feature>
<dbReference type="PROSITE" id="PS50086">
    <property type="entry name" value="TBC_RABGAP"/>
    <property type="match status" value="1"/>
</dbReference>
<organism evidence="6">
    <name type="scientific">Apis mellifera</name>
    <name type="common">Honeybee</name>
    <dbReference type="NCBI Taxonomy" id="7460"/>
    <lineage>
        <taxon>Eukaryota</taxon>
        <taxon>Metazoa</taxon>
        <taxon>Ecdysozoa</taxon>
        <taxon>Arthropoda</taxon>
        <taxon>Hexapoda</taxon>
        <taxon>Insecta</taxon>
        <taxon>Pterygota</taxon>
        <taxon>Neoptera</taxon>
        <taxon>Endopterygota</taxon>
        <taxon>Hymenoptera</taxon>
        <taxon>Apocrita</taxon>
        <taxon>Aculeata</taxon>
        <taxon>Apoidea</taxon>
        <taxon>Anthophila</taxon>
        <taxon>Apidae</taxon>
        <taxon>Apis</taxon>
    </lineage>
</organism>
<comment type="function">
    <text evidence="3">May act as a GTPase-activating protein for Rab family protein(s).</text>
</comment>
<keyword evidence="1" id="KW-0343">GTPase activation</keyword>
<reference evidence="8" key="2">
    <citation type="submission" date="2025-04" db="UniProtKB">
        <authorList>
            <consortium name="RefSeq"/>
        </authorList>
    </citation>
    <scope>IDENTIFICATION</scope>
    <source>
        <strain evidence="8">DH4</strain>
        <tissue evidence="8">Whole body</tissue>
    </source>
</reference>
<feature type="region of interest" description="Disordered" evidence="4">
    <location>
        <begin position="1"/>
        <end position="39"/>
    </location>
</feature>
<dbReference type="Gene3D" id="1.10.8.270">
    <property type="entry name" value="putative rabgap domain of human tbc1 domain family member 14 like domains"/>
    <property type="match status" value="1"/>
</dbReference>
<dbReference type="FunFam" id="1.10.10.750:FF:000009">
    <property type="entry name" value="TBC1 domain family member 22A"/>
    <property type="match status" value="1"/>
</dbReference>
<evidence type="ECO:0000256" key="3">
    <source>
        <dbReference type="ARBA" id="ARBA00043879"/>
    </source>
</evidence>
<dbReference type="Proteomes" id="UP000005203">
    <property type="component" value="Linkage group LG2"/>
</dbReference>
<dbReference type="Gene3D" id="1.10.472.80">
    <property type="entry name" value="Ypt/Rab-GAP domain of gyp1p, domain 3"/>
    <property type="match status" value="1"/>
</dbReference>
<dbReference type="EnsemblMetazoa" id="XM_016918066">
    <property type="protein sequence ID" value="XP_016773555"/>
    <property type="gene ID" value="LOC410792"/>
</dbReference>
<dbReference type="SMART" id="SM00164">
    <property type="entry name" value="TBC"/>
    <property type="match status" value="1"/>
</dbReference>
<accession>A0A7M7IMB4</accession>
<keyword evidence="2" id="KW-0597">Phosphoprotein</keyword>
<keyword evidence="7" id="KW-1185">Reference proteome</keyword>
<dbReference type="SUPFAM" id="SSF47923">
    <property type="entry name" value="Ypt/Rab-GAP domain of gyp1p"/>
    <property type="match status" value="2"/>
</dbReference>
<dbReference type="PANTHER" id="PTHR22957:SF26">
    <property type="entry name" value="LD44506P"/>
    <property type="match status" value="1"/>
</dbReference>
<dbReference type="RefSeq" id="XP_016773555.1">
    <property type="nucleotide sequence ID" value="XM_016918066.2"/>
</dbReference>
<accession>A0A8B7KSG4</accession>
<evidence type="ECO:0000313" key="8">
    <source>
        <dbReference type="RefSeq" id="XP_016773555.1"/>
    </source>
</evidence>
<sequence>MENQSHQGEIYQSHQSFWKKNTRAVPGRPSPKQDGKLGKISTATLMSGSSANIISTGGTISGSSGGSTSFQDFQESVDDAWDSGDDEFCTVSDVKISKRVSHSAAISVINSHRSRKMCIDSGTNVKSSQRVQEIIPEEKRAEALQRLAVQPLHLRNVNLSTHSQMNNSQHSSEDTDIKYGASPQHKPTQFPGRPQPLRQTIAPTKFFIPSKEQDGESKIDKFQSLLEASVLNLDELRQLSWSGIPARLRSVTWRLLSEYLPANLERRQHVLERKRLDYWNLVKQYYDTERDEGFQDTYRQIHIDIPRMSPLISLFQQTTVQLIFERILYIWAIRHPASGYVQGMNDLVTPFFLVFLQEAVPVSAWQDLENYDVASLQKEQRDIIEADSFWCLSKFLDAPLHQHLHQHGVDYLQFSFRWMNNLLTREIPLHCTIRLWDTYLAESDRFASFQLYVCAAFLLRWRRHLLLQPDFQGLMLMLQNLPTQNWTDSEIGILVAEAYKLKFTFADAPNHLQAHDTR</sequence>